<dbReference type="PANTHER" id="PTHR31964">
    <property type="entry name" value="ADENINE NUCLEOTIDE ALPHA HYDROLASES-LIKE SUPERFAMILY PROTEIN"/>
    <property type="match status" value="1"/>
</dbReference>
<evidence type="ECO:0000313" key="2">
    <source>
        <dbReference type="EMBL" id="SFI98314.1"/>
    </source>
</evidence>
<dbReference type="AlphaFoldDB" id="A0A1I3MMG0"/>
<dbReference type="EMBL" id="FORM01000003">
    <property type="protein sequence ID" value="SFI98314.1"/>
    <property type="molecule type" value="Genomic_DNA"/>
</dbReference>
<dbReference type="STRING" id="1144750.SAMN05443431_103229"/>
<evidence type="ECO:0000259" key="1">
    <source>
        <dbReference type="Pfam" id="PF00582"/>
    </source>
</evidence>
<evidence type="ECO:0000313" key="3">
    <source>
        <dbReference type="Proteomes" id="UP000199559"/>
    </source>
</evidence>
<name>A0A1I3MMG0_9FLAO</name>
<gene>
    <name evidence="2" type="ORF">SAMN05443431_103229</name>
</gene>
<dbReference type="InterPro" id="IPR006016">
    <property type="entry name" value="UspA"/>
</dbReference>
<dbReference type="SUPFAM" id="SSF52402">
    <property type="entry name" value="Adenine nucleotide alpha hydrolases-like"/>
    <property type="match status" value="2"/>
</dbReference>
<dbReference type="PANTHER" id="PTHR31964:SF113">
    <property type="entry name" value="USPA DOMAIN-CONTAINING PROTEIN"/>
    <property type="match status" value="1"/>
</dbReference>
<dbReference type="Gene3D" id="3.40.50.12370">
    <property type="match status" value="1"/>
</dbReference>
<dbReference type="CDD" id="cd00293">
    <property type="entry name" value="USP-like"/>
    <property type="match status" value="1"/>
</dbReference>
<protein>
    <submittedName>
        <fullName evidence="2">Nucleotide-binding universal stress protein, UspA family</fullName>
    </submittedName>
</protein>
<organism evidence="2 3">
    <name type="scientific">Olleya namhaensis</name>
    <dbReference type="NCBI Taxonomy" id="1144750"/>
    <lineage>
        <taxon>Bacteria</taxon>
        <taxon>Pseudomonadati</taxon>
        <taxon>Bacteroidota</taxon>
        <taxon>Flavobacteriia</taxon>
        <taxon>Flavobacteriales</taxon>
        <taxon>Flavobacteriaceae</taxon>
    </lineage>
</organism>
<dbReference type="RefSeq" id="WP_090838791.1">
    <property type="nucleotide sequence ID" value="NZ_FORM01000003.1"/>
</dbReference>
<feature type="domain" description="UspA" evidence="1">
    <location>
        <begin position="1"/>
        <end position="142"/>
    </location>
</feature>
<proteinExistence type="predicted"/>
<accession>A0A1I3MMG0</accession>
<keyword evidence="3" id="KW-1185">Reference proteome</keyword>
<dbReference type="Pfam" id="PF00582">
    <property type="entry name" value="Usp"/>
    <property type="match status" value="1"/>
</dbReference>
<reference evidence="3" key="1">
    <citation type="submission" date="2016-10" db="EMBL/GenBank/DDBJ databases">
        <authorList>
            <person name="Varghese N."/>
            <person name="Submissions S."/>
        </authorList>
    </citation>
    <scope>NUCLEOTIDE SEQUENCE [LARGE SCALE GENOMIC DNA]</scope>
    <source>
        <strain evidence="3">DSM 28881</strain>
    </source>
</reference>
<dbReference type="Proteomes" id="UP000199559">
    <property type="component" value="Unassembled WGS sequence"/>
</dbReference>
<sequence length="277" mass="31892">MKHILLPSDYSDNAWSAIVYAIKYYRDDICTFYLLHAKPLNPSSLATLSDVYIKSIRQQSNQQLLELKQQVLNAYKNPNHTFKTVIKFMELNSAVDQFILDTKIDLIIMGTKGATNNKALFFGSNTVHLVDHIKTCPILIIPDQYNYKPIDQIVFSTDLNRFFFEKIINTISEFTANNNAVLRVINIQTNKALTEIQKYNLAVLKSGLKRFETHYHSVPNYDKKATIISTFINDLNIDLLIMVNYKHSLIARYLNQPIIKTIGFKPSIPFLILPDNK</sequence>